<dbReference type="PIRSF" id="PIRSF032285">
    <property type="entry name" value="UCP032285"/>
    <property type="match status" value="1"/>
</dbReference>
<dbReference type="Gene3D" id="3.40.1350.140">
    <property type="entry name" value="MepB-like"/>
    <property type="match status" value="1"/>
</dbReference>
<name>A0A918NA66_9GAMM</name>
<dbReference type="AlphaFoldDB" id="A0A918NA66"/>
<gene>
    <name evidence="1" type="ORF">GCM10007392_20530</name>
</gene>
<evidence type="ECO:0008006" key="3">
    <source>
        <dbReference type="Google" id="ProtNLM"/>
    </source>
</evidence>
<evidence type="ECO:0000313" key="1">
    <source>
        <dbReference type="EMBL" id="GGX52946.1"/>
    </source>
</evidence>
<dbReference type="Proteomes" id="UP000626148">
    <property type="component" value="Unassembled WGS sequence"/>
</dbReference>
<proteinExistence type="predicted"/>
<organism evidence="1 2">
    <name type="scientific">Saccharospirillum salsuginis</name>
    <dbReference type="NCBI Taxonomy" id="418750"/>
    <lineage>
        <taxon>Bacteria</taxon>
        <taxon>Pseudomonadati</taxon>
        <taxon>Pseudomonadota</taxon>
        <taxon>Gammaproteobacteria</taxon>
        <taxon>Oceanospirillales</taxon>
        <taxon>Saccharospirillaceae</taxon>
        <taxon>Saccharospirillum</taxon>
    </lineage>
</organism>
<accession>A0A918NA66</accession>
<dbReference type="EMBL" id="BMXR01000004">
    <property type="protein sequence ID" value="GGX52946.1"/>
    <property type="molecule type" value="Genomic_DNA"/>
</dbReference>
<protein>
    <recommendedName>
        <fullName evidence="3">MepB protein</fullName>
    </recommendedName>
</protein>
<dbReference type="Pfam" id="PF08877">
    <property type="entry name" value="MepB-like"/>
    <property type="match status" value="1"/>
</dbReference>
<comment type="caution">
    <text evidence="1">The sequence shown here is derived from an EMBL/GenBank/DDBJ whole genome shotgun (WGS) entry which is preliminary data.</text>
</comment>
<evidence type="ECO:0000313" key="2">
    <source>
        <dbReference type="Proteomes" id="UP000626148"/>
    </source>
</evidence>
<dbReference type="InterPro" id="IPR038231">
    <property type="entry name" value="MepB-like_sf"/>
</dbReference>
<reference evidence="1" key="2">
    <citation type="submission" date="2020-09" db="EMBL/GenBank/DDBJ databases">
        <authorList>
            <person name="Sun Q."/>
            <person name="Kim S."/>
        </authorList>
    </citation>
    <scope>NUCLEOTIDE SEQUENCE</scope>
    <source>
        <strain evidence="1">KCTC 22169</strain>
    </source>
</reference>
<sequence>MVICAEPKIEHESHEYGALRFTLDGKDAVFRQAKTTPKKIGQFVTLWKRDTPTSEISPFDSEDEIELFVVATCNASQHGVFLFDREILTRKGVVSINGKGGKRAMRVYAPWDEPHSKQAIRTQVWQLDCFHSLD</sequence>
<dbReference type="InterPro" id="IPR011235">
    <property type="entry name" value="MepB-like"/>
</dbReference>
<keyword evidence="2" id="KW-1185">Reference proteome</keyword>
<reference evidence="1" key="1">
    <citation type="journal article" date="2014" name="Int. J. Syst. Evol. Microbiol.">
        <title>Complete genome sequence of Corynebacterium casei LMG S-19264T (=DSM 44701T), isolated from a smear-ripened cheese.</title>
        <authorList>
            <consortium name="US DOE Joint Genome Institute (JGI-PGF)"/>
            <person name="Walter F."/>
            <person name="Albersmeier A."/>
            <person name="Kalinowski J."/>
            <person name="Ruckert C."/>
        </authorList>
    </citation>
    <scope>NUCLEOTIDE SEQUENCE</scope>
    <source>
        <strain evidence="1">KCTC 22169</strain>
    </source>
</reference>